<dbReference type="InterPro" id="IPR031127">
    <property type="entry name" value="E3_UB_ligase_RBR"/>
</dbReference>
<keyword evidence="3" id="KW-0677">Repeat</keyword>
<dbReference type="OrthoDB" id="1431934at2759"/>
<protein>
    <recommendedName>
        <fullName evidence="7">RING-type domain-containing protein</fullName>
    </recommendedName>
</protein>
<keyword evidence="4" id="KW-0863">Zinc-finger</keyword>
<evidence type="ECO:0000256" key="5">
    <source>
        <dbReference type="ARBA" id="ARBA00022786"/>
    </source>
</evidence>
<dbReference type="GO" id="GO:0016567">
    <property type="term" value="P:protein ubiquitination"/>
    <property type="evidence" value="ECO:0007669"/>
    <property type="project" value="InterPro"/>
</dbReference>
<feature type="non-terminal residue" evidence="8">
    <location>
        <position position="1"/>
    </location>
</feature>
<evidence type="ECO:0000313" key="8">
    <source>
        <dbReference type="EMBL" id="ODV62621.1"/>
    </source>
</evidence>
<dbReference type="Proteomes" id="UP000095038">
    <property type="component" value="Unassembled WGS sequence"/>
</dbReference>
<evidence type="ECO:0000256" key="4">
    <source>
        <dbReference type="ARBA" id="ARBA00022771"/>
    </source>
</evidence>
<keyword evidence="2" id="KW-0479">Metal-binding</keyword>
<evidence type="ECO:0000256" key="1">
    <source>
        <dbReference type="ARBA" id="ARBA00022679"/>
    </source>
</evidence>
<keyword evidence="1" id="KW-0808">Transferase</keyword>
<evidence type="ECO:0000259" key="7">
    <source>
        <dbReference type="PROSITE" id="PS51873"/>
    </source>
</evidence>
<keyword evidence="6" id="KW-0862">Zinc</keyword>
<dbReference type="PROSITE" id="PS51873">
    <property type="entry name" value="TRIAD"/>
    <property type="match status" value="1"/>
</dbReference>
<organism evidence="8 9">
    <name type="scientific">Ascoidea rubescens DSM 1968</name>
    <dbReference type="NCBI Taxonomy" id="1344418"/>
    <lineage>
        <taxon>Eukaryota</taxon>
        <taxon>Fungi</taxon>
        <taxon>Dikarya</taxon>
        <taxon>Ascomycota</taxon>
        <taxon>Saccharomycotina</taxon>
        <taxon>Saccharomycetes</taxon>
        <taxon>Ascoideaceae</taxon>
        <taxon>Ascoidea</taxon>
    </lineage>
</organism>
<dbReference type="STRING" id="1344418.A0A1D2VLZ1"/>
<dbReference type="InParanoid" id="A0A1D2VLZ1"/>
<name>A0A1D2VLZ1_9ASCO</name>
<evidence type="ECO:0000313" key="9">
    <source>
        <dbReference type="Proteomes" id="UP000095038"/>
    </source>
</evidence>
<dbReference type="GO" id="GO:0004842">
    <property type="term" value="F:ubiquitin-protein transferase activity"/>
    <property type="evidence" value="ECO:0007669"/>
    <property type="project" value="InterPro"/>
</dbReference>
<dbReference type="GO" id="GO:0008270">
    <property type="term" value="F:zinc ion binding"/>
    <property type="evidence" value="ECO:0007669"/>
    <property type="project" value="UniProtKB-KW"/>
</dbReference>
<dbReference type="Gene3D" id="1.20.120.1750">
    <property type="match status" value="1"/>
</dbReference>
<dbReference type="InterPro" id="IPR044066">
    <property type="entry name" value="TRIAD_supradom"/>
</dbReference>
<reference evidence="9" key="1">
    <citation type="submission" date="2016-05" db="EMBL/GenBank/DDBJ databases">
        <title>Comparative genomics of biotechnologically important yeasts.</title>
        <authorList>
            <consortium name="DOE Joint Genome Institute"/>
            <person name="Riley R."/>
            <person name="Haridas S."/>
            <person name="Wolfe K.H."/>
            <person name="Lopes M.R."/>
            <person name="Hittinger C.T."/>
            <person name="Goker M."/>
            <person name="Salamov A."/>
            <person name="Wisecaver J."/>
            <person name="Long T.M."/>
            <person name="Aerts A.L."/>
            <person name="Barry K."/>
            <person name="Choi C."/>
            <person name="Clum A."/>
            <person name="Coughlan A.Y."/>
            <person name="Deshpande S."/>
            <person name="Douglass A.P."/>
            <person name="Hanson S.J."/>
            <person name="Klenk H.-P."/>
            <person name="Labutti K."/>
            <person name="Lapidus A."/>
            <person name="Lindquist E."/>
            <person name="Lipzen A."/>
            <person name="Meier-Kolthoff J.P."/>
            <person name="Ohm R.A."/>
            <person name="Otillar R.P."/>
            <person name="Pangilinan J."/>
            <person name="Peng Y."/>
            <person name="Rokas A."/>
            <person name="Rosa C.A."/>
            <person name="Scheuner C."/>
            <person name="Sibirny A.A."/>
            <person name="Slot J.C."/>
            <person name="Stielow J.B."/>
            <person name="Sun H."/>
            <person name="Kurtzman C.P."/>
            <person name="Blackwell M."/>
            <person name="Grigoriev I.V."/>
            <person name="Jeffries T.W."/>
        </authorList>
    </citation>
    <scope>NUCLEOTIDE SEQUENCE [LARGE SCALE GENOMIC DNA]</scope>
    <source>
        <strain evidence="9">DSM 1968</strain>
    </source>
</reference>
<evidence type="ECO:0000256" key="2">
    <source>
        <dbReference type="ARBA" id="ARBA00022723"/>
    </source>
</evidence>
<feature type="domain" description="RING-type" evidence="7">
    <location>
        <begin position="1"/>
        <end position="73"/>
    </location>
</feature>
<keyword evidence="9" id="KW-1185">Reference proteome</keyword>
<dbReference type="RefSeq" id="XP_020048928.1">
    <property type="nucleotide sequence ID" value="XM_020189916.1"/>
</dbReference>
<dbReference type="SUPFAM" id="SSF57850">
    <property type="entry name" value="RING/U-box"/>
    <property type="match status" value="1"/>
</dbReference>
<gene>
    <name evidence="8" type="ORF">ASCRUDRAFT_25892</name>
</gene>
<keyword evidence="5" id="KW-0833">Ubl conjugation pathway</keyword>
<sequence>YVSCESNHIFCFKCGEKDHRPSSCFSTEYKSEKRSNKWKFRFTKRCPNCYIVIEKTGGCSQMKCPSCQVKFDW</sequence>
<dbReference type="PANTHER" id="PTHR11685">
    <property type="entry name" value="RBR FAMILY RING FINGER AND IBR DOMAIN-CONTAINING"/>
    <property type="match status" value="1"/>
</dbReference>
<evidence type="ECO:0000256" key="6">
    <source>
        <dbReference type="ARBA" id="ARBA00022833"/>
    </source>
</evidence>
<proteinExistence type="predicted"/>
<dbReference type="EMBL" id="KV454477">
    <property type="protein sequence ID" value="ODV62621.1"/>
    <property type="molecule type" value="Genomic_DNA"/>
</dbReference>
<dbReference type="AlphaFoldDB" id="A0A1D2VLZ1"/>
<dbReference type="GeneID" id="30963552"/>
<feature type="non-terminal residue" evidence="8">
    <location>
        <position position="73"/>
    </location>
</feature>
<accession>A0A1D2VLZ1</accession>
<evidence type="ECO:0000256" key="3">
    <source>
        <dbReference type="ARBA" id="ARBA00022737"/>
    </source>
</evidence>